<keyword evidence="2" id="KW-0489">Methyltransferase</keyword>
<keyword evidence="3" id="KW-1185">Reference proteome</keyword>
<dbReference type="Proteomes" id="UP000319263">
    <property type="component" value="Chromosome"/>
</dbReference>
<dbReference type="InterPro" id="IPR029063">
    <property type="entry name" value="SAM-dependent_MTases_sf"/>
</dbReference>
<dbReference type="EMBL" id="CP041692">
    <property type="protein sequence ID" value="QDP98016.1"/>
    <property type="molecule type" value="Genomic_DNA"/>
</dbReference>
<gene>
    <name evidence="2" type="ORF">FOE78_20830</name>
</gene>
<evidence type="ECO:0000259" key="1">
    <source>
        <dbReference type="Pfam" id="PF13649"/>
    </source>
</evidence>
<dbReference type="PANTHER" id="PTHR43591:SF24">
    <property type="entry name" value="2-METHOXY-6-POLYPRENYL-1,4-BENZOQUINOL METHYLASE, MITOCHONDRIAL"/>
    <property type="match status" value="1"/>
</dbReference>
<dbReference type="AlphaFoldDB" id="A0A516Q3L0"/>
<organism evidence="2 3">
    <name type="scientific">Microlunatus elymi</name>
    <dbReference type="NCBI Taxonomy" id="2596828"/>
    <lineage>
        <taxon>Bacteria</taxon>
        <taxon>Bacillati</taxon>
        <taxon>Actinomycetota</taxon>
        <taxon>Actinomycetes</taxon>
        <taxon>Propionibacteriales</taxon>
        <taxon>Propionibacteriaceae</taxon>
        <taxon>Microlunatus</taxon>
    </lineage>
</organism>
<dbReference type="Pfam" id="PF13649">
    <property type="entry name" value="Methyltransf_25"/>
    <property type="match status" value="1"/>
</dbReference>
<dbReference type="KEGG" id="mik:FOE78_20830"/>
<sequence>MGESTTINLDRELKNRHRAMWALGDYPRIADEMVAPLGPILVRACEIGPGQRVLDVAAGTGNTAIAAARAGADVVASDLTPELLAAGRNRAPAGLKLTWEQADAEDLPYPDDEFDVVTSSIGVMFAPHHQRAADELVRVCKPGGTIGLVAWTPDGFVGQMFSCVRPFVPSPPPGVQPAPLWGNQDHLRELFGDRVTELTVRTEMLNVDTFTGPEHFRSYFASNYGPTIVAYRANAGDPERTAGLDRALIELAERSVNPDGTMDCEYLLYTARKA</sequence>
<dbReference type="GO" id="GO:0008168">
    <property type="term" value="F:methyltransferase activity"/>
    <property type="evidence" value="ECO:0007669"/>
    <property type="project" value="UniProtKB-KW"/>
</dbReference>
<protein>
    <submittedName>
        <fullName evidence="2">Methyltransferase domain-containing protein</fullName>
    </submittedName>
</protein>
<dbReference type="OrthoDB" id="9795634at2"/>
<dbReference type="InterPro" id="IPR041698">
    <property type="entry name" value="Methyltransf_25"/>
</dbReference>
<dbReference type="GO" id="GO:0032259">
    <property type="term" value="P:methylation"/>
    <property type="evidence" value="ECO:0007669"/>
    <property type="project" value="UniProtKB-KW"/>
</dbReference>
<dbReference type="CDD" id="cd02440">
    <property type="entry name" value="AdoMet_MTases"/>
    <property type="match status" value="1"/>
</dbReference>
<dbReference type="Gene3D" id="3.40.50.150">
    <property type="entry name" value="Vaccinia Virus protein VP39"/>
    <property type="match status" value="1"/>
</dbReference>
<feature type="domain" description="Methyltransferase" evidence="1">
    <location>
        <begin position="53"/>
        <end position="144"/>
    </location>
</feature>
<evidence type="ECO:0000313" key="2">
    <source>
        <dbReference type="EMBL" id="QDP98016.1"/>
    </source>
</evidence>
<keyword evidence="2" id="KW-0808">Transferase</keyword>
<dbReference type="PANTHER" id="PTHR43591">
    <property type="entry name" value="METHYLTRANSFERASE"/>
    <property type="match status" value="1"/>
</dbReference>
<name>A0A516Q3L0_9ACTN</name>
<evidence type="ECO:0000313" key="3">
    <source>
        <dbReference type="Proteomes" id="UP000319263"/>
    </source>
</evidence>
<dbReference type="SUPFAM" id="SSF53335">
    <property type="entry name" value="S-adenosyl-L-methionine-dependent methyltransferases"/>
    <property type="match status" value="1"/>
</dbReference>
<accession>A0A516Q3L0</accession>
<proteinExistence type="predicted"/>
<reference evidence="2 3" key="1">
    <citation type="submission" date="2019-07" db="EMBL/GenBank/DDBJ databases">
        <title>Microlunatus dokdonensis sp. nov. isolated from the rhizospheric soil of the wild plant Elymus tsukushiensis.</title>
        <authorList>
            <person name="Ghim S.-Y."/>
            <person name="Hwang Y.-J."/>
            <person name="Son J.-S."/>
            <person name="Shin J.-H."/>
        </authorList>
    </citation>
    <scope>NUCLEOTIDE SEQUENCE [LARGE SCALE GENOMIC DNA]</scope>
    <source>
        <strain evidence="2 3">KUDC0627</strain>
    </source>
</reference>
<dbReference type="RefSeq" id="WP_143987963.1">
    <property type="nucleotide sequence ID" value="NZ_CP041692.1"/>
</dbReference>